<evidence type="ECO:0000256" key="5">
    <source>
        <dbReference type="ARBA" id="ARBA00022692"/>
    </source>
</evidence>
<dbReference type="InterPro" id="IPR004796">
    <property type="entry name" value="PTS_IIC_cello"/>
</dbReference>
<dbReference type="InterPro" id="IPR051088">
    <property type="entry name" value="PTS_Sugar-EIIC/EIIB"/>
</dbReference>
<evidence type="ECO:0000256" key="4">
    <source>
        <dbReference type="ARBA" id="ARBA00022597"/>
    </source>
</evidence>
<proteinExistence type="predicted"/>
<comment type="function">
    <text evidence="8">The phosphoenolpyruvate-dependent sugar phosphotransferase system (PTS), a major carbohydrate active -transport system, catalyzes the phosphorylation of incoming sugar substrates concomitant with their translocation across the cell membrane.</text>
</comment>
<organism evidence="11 12">
    <name type="scientific">Streptococcus parasanguinis (strain ATCC 15912 / DSM 6778 / CIP 104372 / LMG 14537)</name>
    <dbReference type="NCBI Taxonomy" id="760570"/>
    <lineage>
        <taxon>Bacteria</taxon>
        <taxon>Bacillati</taxon>
        <taxon>Bacillota</taxon>
        <taxon>Bacilli</taxon>
        <taxon>Lactobacillales</taxon>
        <taxon>Streptococcaceae</taxon>
        <taxon>Streptococcus</taxon>
    </lineage>
</organism>
<feature type="transmembrane region" description="Helical" evidence="9">
    <location>
        <begin position="224"/>
        <end position="242"/>
    </location>
</feature>
<evidence type="ECO:0000313" key="11">
    <source>
        <dbReference type="EMBL" id="AEH55372.1"/>
    </source>
</evidence>
<sequence>MMKDKLIKKFVDRMMAFVNTKGVTAIKDGIVFSMPLLIVGSIFLILANLPVPALATMLETSGITPVLNQAIGATFNISAIVTVIGIAYTYAKLEKQEPLGAGVIALAVFLLIQPSSLISKNGDVVGNIILKDWTSGKGMIGAIIVGLIVGASYSWFLKKNIKIKMPDGVPTGVANAFSALIPATVIITAATIFVGLVEQLFKVTTIEVIYNLIQTPMQGLTDSLFGAVLMCFLVPFLWMFGVHGSTVVGGIMSGLLQANALENQAILDKGLELNLANGGHIVTIQFFDQFINVTGAGITIGLVVYMVAFAKSKQLKILGRLEMVPAIFNINEPVLFGLPIVMNPVLAIPFILTPILSCIIQYSAIYFGLTPMYGAVQVPWTCPPIISGFIIGGWKTALLQTLILVMSFFVYYPFIKQMDKQDLQAEIQETSDLEDEDW</sequence>
<feature type="transmembrane region" description="Helical" evidence="9">
    <location>
        <begin position="345"/>
        <end position="365"/>
    </location>
</feature>
<evidence type="ECO:0000313" key="12">
    <source>
        <dbReference type="Proteomes" id="UP000001502"/>
    </source>
</evidence>
<feature type="transmembrane region" description="Helical" evidence="9">
    <location>
        <begin position="71"/>
        <end position="91"/>
    </location>
</feature>
<evidence type="ECO:0000256" key="1">
    <source>
        <dbReference type="ARBA" id="ARBA00004651"/>
    </source>
</evidence>
<gene>
    <name evidence="11" type="ordered locus">HMPREF0833_10341</name>
</gene>
<dbReference type="GO" id="GO:0008982">
    <property type="term" value="F:protein-N(PI)-phosphohistidine-sugar phosphotransferase activity"/>
    <property type="evidence" value="ECO:0007669"/>
    <property type="project" value="UniProtKB-UniRule"/>
</dbReference>
<dbReference type="Proteomes" id="UP000001502">
    <property type="component" value="Chromosome"/>
</dbReference>
<evidence type="ECO:0000256" key="9">
    <source>
        <dbReference type="SAM" id="Phobius"/>
    </source>
</evidence>
<feature type="transmembrane region" description="Helical" evidence="9">
    <location>
        <begin position="385"/>
        <end position="412"/>
    </location>
</feature>
<keyword evidence="2 8" id="KW-0813">Transport</keyword>
<protein>
    <recommendedName>
        <fullName evidence="8">Permease IIC component</fullName>
    </recommendedName>
</protein>
<dbReference type="Pfam" id="PF02378">
    <property type="entry name" value="PTS_EIIC"/>
    <property type="match status" value="1"/>
</dbReference>
<name>F8DG52_STREP</name>
<keyword evidence="5 9" id="KW-0812">Transmembrane</keyword>
<feature type="domain" description="PTS EIIC type-3" evidence="10">
    <location>
        <begin position="6"/>
        <end position="414"/>
    </location>
</feature>
<evidence type="ECO:0000259" key="10">
    <source>
        <dbReference type="PROSITE" id="PS51105"/>
    </source>
</evidence>
<dbReference type="InterPro" id="IPR003352">
    <property type="entry name" value="PTS_EIIC"/>
</dbReference>
<dbReference type="KEGG" id="scp:HMPREF0833_10341"/>
<dbReference type="HOGENOM" id="CLU_029688_1_0_9"/>
<dbReference type="AlphaFoldDB" id="F8DG52"/>
<evidence type="ECO:0000256" key="3">
    <source>
        <dbReference type="ARBA" id="ARBA00022475"/>
    </source>
</evidence>
<feature type="transmembrane region" description="Helical" evidence="9">
    <location>
        <begin position="138"/>
        <end position="156"/>
    </location>
</feature>
<accession>F8DG52</accession>
<evidence type="ECO:0000256" key="2">
    <source>
        <dbReference type="ARBA" id="ARBA00022448"/>
    </source>
</evidence>
<feature type="transmembrane region" description="Helical" evidence="9">
    <location>
        <begin position="98"/>
        <end position="118"/>
    </location>
</feature>
<evidence type="ECO:0000256" key="7">
    <source>
        <dbReference type="ARBA" id="ARBA00023136"/>
    </source>
</evidence>
<evidence type="ECO:0000256" key="6">
    <source>
        <dbReference type="ARBA" id="ARBA00022989"/>
    </source>
</evidence>
<dbReference type="PANTHER" id="PTHR33989:SF4">
    <property type="entry name" value="PTS SYSTEM N,N'-DIACETYLCHITOBIOSE-SPECIFIC EIIC COMPONENT"/>
    <property type="match status" value="1"/>
</dbReference>
<dbReference type="GO" id="GO:0005886">
    <property type="term" value="C:plasma membrane"/>
    <property type="evidence" value="ECO:0007669"/>
    <property type="project" value="UniProtKB-SubCell"/>
</dbReference>
<reference evidence="12" key="1">
    <citation type="submission" date="2011-06" db="EMBL/GenBank/DDBJ databases">
        <title>Complete sequence of Streptococcus parasanguinis strain ATCC 15912.</title>
        <authorList>
            <person name="Muzny D."/>
            <person name="Qin X."/>
            <person name="Buhay C."/>
            <person name="Dugan-Rocha S."/>
            <person name="Ding Y."/>
            <person name="Chen G."/>
            <person name="Hawes A."/>
            <person name="Holder M."/>
            <person name="Jhangiani S."/>
            <person name="Johnson A."/>
            <person name="Khan Z."/>
            <person name="Li Z."/>
            <person name="Liu W."/>
            <person name="Liu X."/>
            <person name="Perez L."/>
            <person name="Shen H."/>
            <person name="Wang Q."/>
            <person name="Watt J."/>
            <person name="Xi L."/>
            <person name="Xin Y."/>
            <person name="Zhou J."/>
            <person name="Deng J."/>
            <person name="Jiang H."/>
            <person name="Liu Y."/>
            <person name="Qu J."/>
            <person name="Song X.-Z."/>
            <person name="Zhang L."/>
            <person name="Villasana D."/>
            <person name="Johnson A."/>
            <person name="Liu J."/>
            <person name="Liyanage D."/>
            <person name="Lorensuhewa L."/>
            <person name="Robinson T."/>
            <person name="Song A."/>
            <person name="Song B.-B."/>
            <person name="Dinh H."/>
            <person name="Thornton R."/>
            <person name="Coyle M."/>
            <person name="Francisco L."/>
            <person name="Jackson L."/>
            <person name="Javaid M."/>
            <person name="Korchina V."/>
            <person name="Kovar C."/>
            <person name="Mata R."/>
            <person name="Mathew T."/>
            <person name="Ngo R."/>
            <person name="Nguyen L."/>
            <person name="Nguyen N."/>
            <person name="Okwuonu G."/>
            <person name="Ongeri F."/>
            <person name="Pham C."/>
            <person name="Simmons D."/>
            <person name="Wilczek-Boney K."/>
            <person name="Hale W."/>
            <person name="Jakkamsetti A."/>
            <person name="Pham P."/>
            <person name="Ruth R."/>
            <person name="San Lucas F."/>
            <person name="Warren J."/>
            <person name="Zhang J."/>
            <person name="Zhao Z."/>
            <person name="Zhou C."/>
            <person name="Zhu D."/>
            <person name="Lee S."/>
            <person name="Bess C."/>
            <person name="Blankenburg K."/>
            <person name="Forbes L."/>
            <person name="Fu Q."/>
            <person name="Gubbala S."/>
            <person name="Hirani K."/>
            <person name="Jayaseelan J.C."/>
            <person name="Lara F."/>
            <person name="Munidasa M."/>
            <person name="Palculict T."/>
            <person name="Patil S."/>
            <person name="Pu L.-L."/>
            <person name="Saada N."/>
            <person name="Tang L."/>
            <person name="Weissenberger G."/>
            <person name="Zhu Y."/>
            <person name="Hemphill L."/>
            <person name="Shang Y."/>
            <person name="Youmans B."/>
            <person name="Ayvaz T."/>
            <person name="Ross M."/>
            <person name="Santibanez J."/>
            <person name="Aqrawi P."/>
            <person name="Gross S."/>
            <person name="Joshi V."/>
            <person name="Fowler G."/>
            <person name="Nazareth L."/>
            <person name="Reid J."/>
            <person name="Worley K."/>
            <person name="Petrosino J."/>
            <person name="Highlander S."/>
            <person name="Gibbs R."/>
        </authorList>
    </citation>
    <scope>NUCLEOTIDE SEQUENCE [LARGE SCALE GENOMIC DNA]</scope>
    <source>
        <strain evidence="12">ATCC 15912 / DSM 6778 / CIP 104372 / LMG 14537</strain>
    </source>
</reference>
<dbReference type="EMBL" id="CP002843">
    <property type="protein sequence ID" value="AEH55372.1"/>
    <property type="molecule type" value="Genomic_DNA"/>
</dbReference>
<dbReference type="PROSITE" id="PS51105">
    <property type="entry name" value="PTS_EIIC_TYPE_3"/>
    <property type="match status" value="1"/>
</dbReference>
<dbReference type="GO" id="GO:0009401">
    <property type="term" value="P:phosphoenolpyruvate-dependent sugar phosphotransferase system"/>
    <property type="evidence" value="ECO:0007669"/>
    <property type="project" value="InterPro"/>
</dbReference>
<dbReference type="PIRSF" id="PIRSF006351">
    <property type="entry name" value="PTS_EIIC-Cellobiose"/>
    <property type="match status" value="1"/>
</dbReference>
<keyword evidence="3 8" id="KW-1003">Cell membrane</keyword>
<evidence type="ECO:0000256" key="8">
    <source>
        <dbReference type="PIRNR" id="PIRNR006351"/>
    </source>
</evidence>
<comment type="subcellular location">
    <subcellularLocation>
        <location evidence="1">Cell membrane</location>
        <topology evidence="1">Multi-pass membrane protein</topology>
    </subcellularLocation>
</comment>
<keyword evidence="7 8" id="KW-0472">Membrane</keyword>
<dbReference type="PANTHER" id="PTHR33989">
    <property type="match status" value="1"/>
</dbReference>
<dbReference type="NCBIfam" id="TIGR00410">
    <property type="entry name" value="lacE"/>
    <property type="match status" value="1"/>
</dbReference>
<dbReference type="GO" id="GO:1901264">
    <property type="term" value="P:carbohydrate derivative transport"/>
    <property type="evidence" value="ECO:0007669"/>
    <property type="project" value="TreeGrafter"/>
</dbReference>
<feature type="transmembrane region" description="Helical" evidence="9">
    <location>
        <begin position="290"/>
        <end position="310"/>
    </location>
</feature>
<keyword evidence="4 8" id="KW-0762">Sugar transport</keyword>
<dbReference type="InterPro" id="IPR004501">
    <property type="entry name" value="PTS_EIIC_3"/>
</dbReference>
<keyword evidence="6 9" id="KW-1133">Transmembrane helix</keyword>